<dbReference type="Gene3D" id="2.70.98.30">
    <property type="entry name" value="Golgi alpha-mannosidase II, domain 4"/>
    <property type="match status" value="1"/>
</dbReference>
<evidence type="ECO:0000259" key="2">
    <source>
        <dbReference type="Pfam" id="PF17677"/>
    </source>
</evidence>
<evidence type="ECO:0000313" key="4">
    <source>
        <dbReference type="Proteomes" id="UP000230069"/>
    </source>
</evidence>
<evidence type="ECO:0000313" key="3">
    <source>
        <dbReference type="EMBL" id="PIA57354.1"/>
    </source>
</evidence>
<keyword evidence="4" id="KW-1185">Reference proteome</keyword>
<accession>A0A2G5ENM7</accession>
<dbReference type="OrthoDB" id="2016903at2759"/>
<dbReference type="InParanoid" id="A0A2G5ENM7"/>
<proteinExistence type="predicted"/>
<dbReference type="FunFam" id="2.60.40.1360:FF:000001">
    <property type="entry name" value="Alpha-mannosidase"/>
    <property type="match status" value="1"/>
</dbReference>
<evidence type="ECO:0008006" key="5">
    <source>
        <dbReference type="Google" id="ProtNLM"/>
    </source>
</evidence>
<feature type="domain" description="Glycosyl hydrolases family 38 C-terminal" evidence="2">
    <location>
        <begin position="130"/>
        <end position="234"/>
    </location>
</feature>
<sequence length="238" mass="26820">MLLNLGMYIVDKKSEFSVMVDRATGGASIEDGGLELMLHRRMIYDDSRGVVGSLDETVCVEDTCEGLTIRGNYYMSVHQLGAGARWRRTSGQQIYSPLLLAFTHEKMENWIASCVTNATTMDPNYSLPPNVALITLQELDDGNVLLRLAHLYEAGEDADFSSIAKVELKKLFAKTEIHDIRETSLSSNQDKSKMRKMNWKVEGENEEHTVPLRGGPVHKYDLIVELGPMEIRTFLLMF</sequence>
<dbReference type="EMBL" id="KZ305023">
    <property type="protein sequence ID" value="PIA57354.1"/>
    <property type="molecule type" value="Genomic_DNA"/>
</dbReference>
<organism evidence="3 4">
    <name type="scientific">Aquilegia coerulea</name>
    <name type="common">Rocky mountain columbine</name>
    <dbReference type="NCBI Taxonomy" id="218851"/>
    <lineage>
        <taxon>Eukaryota</taxon>
        <taxon>Viridiplantae</taxon>
        <taxon>Streptophyta</taxon>
        <taxon>Embryophyta</taxon>
        <taxon>Tracheophyta</taxon>
        <taxon>Spermatophyta</taxon>
        <taxon>Magnoliopsida</taxon>
        <taxon>Ranunculales</taxon>
        <taxon>Ranunculaceae</taxon>
        <taxon>Thalictroideae</taxon>
        <taxon>Aquilegia</taxon>
    </lineage>
</organism>
<dbReference type="GO" id="GO:0030246">
    <property type="term" value="F:carbohydrate binding"/>
    <property type="evidence" value="ECO:0007669"/>
    <property type="project" value="InterPro"/>
</dbReference>
<dbReference type="Proteomes" id="UP000230069">
    <property type="component" value="Unassembled WGS sequence"/>
</dbReference>
<dbReference type="InterPro" id="IPR011013">
    <property type="entry name" value="Gal_mutarotase_sf_dom"/>
</dbReference>
<dbReference type="SUPFAM" id="SSF74650">
    <property type="entry name" value="Galactose mutarotase-like"/>
    <property type="match status" value="1"/>
</dbReference>
<dbReference type="PANTHER" id="PTHR11607:SF61">
    <property type="entry name" value="ALPHA-MANNOSIDASE"/>
    <property type="match status" value="1"/>
</dbReference>
<dbReference type="Pfam" id="PF17677">
    <property type="entry name" value="Glyco_hydro38C2"/>
    <property type="match status" value="1"/>
</dbReference>
<dbReference type="GO" id="GO:0004559">
    <property type="term" value="F:alpha-mannosidase activity"/>
    <property type="evidence" value="ECO:0007669"/>
    <property type="project" value="InterPro"/>
</dbReference>
<dbReference type="Gene3D" id="2.60.40.1360">
    <property type="match status" value="1"/>
</dbReference>
<dbReference type="AlphaFoldDB" id="A0A2G5ENM7"/>
<feature type="domain" description="Glycosyl hydrolase family 38 C-terminal" evidence="1">
    <location>
        <begin position="5"/>
        <end position="48"/>
    </location>
</feature>
<dbReference type="InterPro" id="IPR011682">
    <property type="entry name" value="Glyco_hydro_38_C"/>
</dbReference>
<gene>
    <name evidence="3" type="ORF">AQUCO_00600231v1</name>
</gene>
<name>A0A2G5ENM7_AQUCA</name>
<dbReference type="InterPro" id="IPR041147">
    <property type="entry name" value="GH38_C"/>
</dbReference>
<dbReference type="Pfam" id="PF07748">
    <property type="entry name" value="Glyco_hydro_38C"/>
    <property type="match status" value="1"/>
</dbReference>
<dbReference type="InterPro" id="IPR050843">
    <property type="entry name" value="Glycosyl_Hydrlase_38"/>
</dbReference>
<dbReference type="PANTHER" id="PTHR11607">
    <property type="entry name" value="ALPHA-MANNOSIDASE"/>
    <property type="match status" value="1"/>
</dbReference>
<dbReference type="STRING" id="218851.A0A2G5ENM7"/>
<reference evidence="3 4" key="1">
    <citation type="submission" date="2017-09" db="EMBL/GenBank/DDBJ databases">
        <title>WGS assembly of Aquilegia coerulea Goldsmith.</title>
        <authorList>
            <person name="Hodges S."/>
            <person name="Kramer E."/>
            <person name="Nordborg M."/>
            <person name="Tomkins J."/>
            <person name="Borevitz J."/>
            <person name="Derieg N."/>
            <person name="Yan J."/>
            <person name="Mihaltcheva S."/>
            <person name="Hayes R.D."/>
            <person name="Rokhsar D."/>
        </authorList>
    </citation>
    <scope>NUCLEOTIDE SEQUENCE [LARGE SCALE GENOMIC DNA]</scope>
    <source>
        <strain evidence="4">cv. Goldsmith</strain>
    </source>
</reference>
<protein>
    <recommendedName>
        <fullName evidence="5">Glycosyl hydrolases family 38 C-terminal beta sandwich domain-containing protein</fullName>
    </recommendedName>
</protein>
<evidence type="ECO:0000259" key="1">
    <source>
        <dbReference type="Pfam" id="PF07748"/>
    </source>
</evidence>
<dbReference type="GO" id="GO:0006013">
    <property type="term" value="P:mannose metabolic process"/>
    <property type="evidence" value="ECO:0007669"/>
    <property type="project" value="InterPro"/>
</dbReference>